<keyword evidence="2" id="KW-0812">Transmembrane</keyword>
<dbReference type="PANTHER" id="PTHR30203:SF33">
    <property type="entry name" value="BLR4455 PROTEIN"/>
    <property type="match status" value="1"/>
</dbReference>
<comment type="similarity">
    <text evidence="1 2">Belongs to the outer membrane factor (OMF) (TC 1.B.17) family.</text>
</comment>
<protein>
    <submittedName>
        <fullName evidence="3">Multidrug efflux system outer membrane protein</fullName>
    </submittedName>
</protein>
<dbReference type="Pfam" id="PF02321">
    <property type="entry name" value="OEP"/>
    <property type="match status" value="2"/>
</dbReference>
<dbReference type="PANTHER" id="PTHR30203">
    <property type="entry name" value="OUTER MEMBRANE CATION EFFLUX PROTEIN"/>
    <property type="match status" value="1"/>
</dbReference>
<keyword evidence="2" id="KW-1134">Transmembrane beta strand</keyword>
<dbReference type="Proteomes" id="UP001268089">
    <property type="component" value="Unassembled WGS sequence"/>
</dbReference>
<evidence type="ECO:0000256" key="1">
    <source>
        <dbReference type="ARBA" id="ARBA00007613"/>
    </source>
</evidence>
<comment type="caution">
    <text evidence="3">The sequence shown here is derived from an EMBL/GenBank/DDBJ whole genome shotgun (WGS) entry which is preliminary data.</text>
</comment>
<evidence type="ECO:0000256" key="2">
    <source>
        <dbReference type="RuleBase" id="RU362097"/>
    </source>
</evidence>
<dbReference type="SUPFAM" id="SSF56954">
    <property type="entry name" value="Outer membrane efflux proteins (OEP)"/>
    <property type="match status" value="1"/>
</dbReference>
<proteinExistence type="inferred from homology"/>
<keyword evidence="4" id="KW-1185">Reference proteome</keyword>
<evidence type="ECO:0000313" key="4">
    <source>
        <dbReference type="Proteomes" id="UP001268089"/>
    </source>
</evidence>
<dbReference type="Gene3D" id="2.20.200.10">
    <property type="entry name" value="Outer membrane efflux proteins (OEP)"/>
    <property type="match status" value="1"/>
</dbReference>
<dbReference type="EMBL" id="JAVDXO010000012">
    <property type="protein sequence ID" value="MDR7308529.1"/>
    <property type="molecule type" value="Genomic_DNA"/>
</dbReference>
<evidence type="ECO:0000313" key="3">
    <source>
        <dbReference type="EMBL" id="MDR7308529.1"/>
    </source>
</evidence>
<dbReference type="InterPro" id="IPR003423">
    <property type="entry name" value="OMP_efflux"/>
</dbReference>
<dbReference type="Gene3D" id="1.20.1600.10">
    <property type="entry name" value="Outer membrane efflux proteins (OEP)"/>
    <property type="match status" value="1"/>
</dbReference>
<keyword evidence="2" id="KW-0449">Lipoprotein</keyword>
<sequence length="394" mass="42552">MRALLEAALENNRDLRMAVGRVQEARAQYGVVRADRVPTVNLGPPGGTPITTGYAAPLMSVSYELDFWGRITGMTEVARFSFLATEDARRAVQLTLVADVANAYYEILQLDELVSLLRATVDLREYAAELVGKGRDLGAANDNEYLLATVALESAKSSLAALKHQRAVAGNRLDFLVGKTDFVQPEGKSIEEPGFDSVLRPGIPSEVLLFRPDVMASEQRLRAAHANIGVARAAFFPKIAITAGFGAVGGGFASLFTSNASTFSPLVSLPALWDGGRIQGGVAVAQARQEIAVAEYEKTIQQAFREVADQLSARESLGRQMRAAISNKTAQERRLQIALGRYEGGLVAYREVIEGQQDLLAAQQAVITLRRAQLEAEVQLYKALGGGEQRAESM</sequence>
<accession>A0ABU1ZSK3</accession>
<reference evidence="3 4" key="1">
    <citation type="submission" date="2023-07" db="EMBL/GenBank/DDBJ databases">
        <title>Sorghum-associated microbial communities from plants grown in Nebraska, USA.</title>
        <authorList>
            <person name="Schachtman D."/>
        </authorList>
    </citation>
    <scope>NUCLEOTIDE SEQUENCE [LARGE SCALE GENOMIC DNA]</scope>
    <source>
        <strain evidence="3 4">BE308</strain>
    </source>
</reference>
<dbReference type="NCBIfam" id="TIGR01845">
    <property type="entry name" value="outer_NodT"/>
    <property type="match status" value="1"/>
</dbReference>
<keyword evidence="2" id="KW-0472">Membrane</keyword>
<keyword evidence="2" id="KW-0564">Palmitate</keyword>
<comment type="subcellular location">
    <subcellularLocation>
        <location evidence="2">Cell membrane</location>
        <topology evidence="2">Lipid-anchor</topology>
    </subcellularLocation>
</comment>
<dbReference type="InterPro" id="IPR010131">
    <property type="entry name" value="MdtP/NodT-like"/>
</dbReference>
<organism evidence="3 4">
    <name type="scientific">Rhodoferax saidenbachensis</name>
    <dbReference type="NCBI Taxonomy" id="1484693"/>
    <lineage>
        <taxon>Bacteria</taxon>
        <taxon>Pseudomonadati</taxon>
        <taxon>Pseudomonadota</taxon>
        <taxon>Betaproteobacteria</taxon>
        <taxon>Burkholderiales</taxon>
        <taxon>Comamonadaceae</taxon>
        <taxon>Rhodoferax</taxon>
    </lineage>
</organism>
<name>A0ABU1ZSK3_9BURK</name>
<gene>
    <name evidence="3" type="ORF">J2X15_003845</name>
</gene>